<accession>A0ABS5PUG5</accession>
<comment type="caution">
    <text evidence="1">The sequence shown here is derived from an EMBL/GenBank/DDBJ whole genome shotgun (WGS) entry which is preliminary data.</text>
</comment>
<dbReference type="RefSeq" id="WP_213238660.1">
    <property type="nucleotide sequence ID" value="NZ_JAHBCL010000064.1"/>
</dbReference>
<dbReference type="Proteomes" id="UP000746471">
    <property type="component" value="Unassembled WGS sequence"/>
</dbReference>
<keyword evidence="2" id="KW-1185">Reference proteome</keyword>
<reference evidence="1 2" key="1">
    <citation type="submission" date="2021-05" db="EMBL/GenBank/DDBJ databases">
        <title>Fusibacter ferrireducens sp. nov., an anaerobic, sulfur- and Fe-reducing bacterium isolated from the mangrove sediment.</title>
        <authorList>
            <person name="Qiu D."/>
        </authorList>
    </citation>
    <scope>NUCLEOTIDE SEQUENCE [LARGE SCALE GENOMIC DNA]</scope>
    <source>
        <strain evidence="1 2">DSM 12116</strain>
    </source>
</reference>
<sequence>MNTAKDYVHKLIDELSEKELPEVLDYIEYIKAKKSKENNHDLQEASQSSMSFWDNEIDDEVWNNV</sequence>
<evidence type="ECO:0000313" key="2">
    <source>
        <dbReference type="Proteomes" id="UP000746471"/>
    </source>
</evidence>
<dbReference type="EMBL" id="JAHBCL010000064">
    <property type="protein sequence ID" value="MBS7528805.1"/>
    <property type="molecule type" value="Genomic_DNA"/>
</dbReference>
<protein>
    <submittedName>
        <fullName evidence="1">DUF2281 domain-containing protein</fullName>
    </submittedName>
</protein>
<proteinExistence type="predicted"/>
<gene>
    <name evidence="1" type="ORF">KHM83_19235</name>
</gene>
<name>A0ABS5PUG5_9FIRM</name>
<evidence type="ECO:0000313" key="1">
    <source>
        <dbReference type="EMBL" id="MBS7528805.1"/>
    </source>
</evidence>
<organism evidence="1 2">
    <name type="scientific">Fusibacter paucivorans</name>
    <dbReference type="NCBI Taxonomy" id="76009"/>
    <lineage>
        <taxon>Bacteria</taxon>
        <taxon>Bacillati</taxon>
        <taxon>Bacillota</taxon>
        <taxon>Clostridia</taxon>
        <taxon>Eubacteriales</taxon>
        <taxon>Eubacteriales Family XII. Incertae Sedis</taxon>
        <taxon>Fusibacter</taxon>
    </lineage>
</organism>